<gene>
    <name evidence="2" type="ORF">PINE0816_LOCUS5076</name>
    <name evidence="3" type="ORF">PINE0816_LOCUS5078</name>
</gene>
<accession>A0A6T8H760</accession>
<keyword evidence="1" id="KW-0472">Membrane</keyword>
<reference evidence="3" key="1">
    <citation type="submission" date="2021-01" db="EMBL/GenBank/DDBJ databases">
        <authorList>
            <person name="Corre E."/>
            <person name="Pelletier E."/>
            <person name="Niang G."/>
            <person name="Scheremetjew M."/>
            <person name="Finn R."/>
            <person name="Kale V."/>
            <person name="Holt S."/>
            <person name="Cochrane G."/>
            <person name="Meng A."/>
            <person name="Brown T."/>
            <person name="Cohen L."/>
        </authorList>
    </citation>
    <scope>NUCLEOTIDE SEQUENCE</scope>
    <source>
        <strain evidence="3">CCAP1064/1</strain>
    </source>
</reference>
<evidence type="ECO:0000313" key="2">
    <source>
        <dbReference type="EMBL" id="CAD8408954.1"/>
    </source>
</evidence>
<dbReference type="AlphaFoldDB" id="A0A6T8H760"/>
<protein>
    <submittedName>
        <fullName evidence="3">Uncharacterized protein</fullName>
    </submittedName>
</protein>
<keyword evidence="1" id="KW-0812">Transmembrane</keyword>
<evidence type="ECO:0000256" key="1">
    <source>
        <dbReference type="SAM" id="Phobius"/>
    </source>
</evidence>
<name>A0A6T8H760_9STRA</name>
<dbReference type="EMBL" id="HBEL01010684">
    <property type="protein sequence ID" value="CAD8408954.1"/>
    <property type="molecule type" value="Transcribed_RNA"/>
</dbReference>
<dbReference type="EMBL" id="HBEL01010687">
    <property type="protein sequence ID" value="CAD8408956.1"/>
    <property type="molecule type" value="Transcribed_RNA"/>
</dbReference>
<feature type="transmembrane region" description="Helical" evidence="1">
    <location>
        <begin position="281"/>
        <end position="303"/>
    </location>
</feature>
<keyword evidence="1" id="KW-1133">Transmembrane helix</keyword>
<sequence length="331" mass="35011">MMSETIRTTSTTNIRMLPTTESIEALTSAITDAPSSSGILLSKIESVDDIKEVAKAGIIILTFGGGLIPAAIAANKALLNTFAGGQSKPKDLEEGVDSSTSLDPYERQGKIGEYIESSGASGPLLPGSQFIFGKSADIPLADVVAVVGRIKDVNSIADWENLPSTKLEGVSETNPPMWLPRATFKANVRKAKFQQWPQDAKTGEPVGGVELEQSEGARIKKNGALISDAALDAVYDTWAWGANIATPDKVQTQLQSWRKESTLDVGALTAAAISGKAVTGVAALTFIVIQITAFFPLFIAPFLRVVFDIDIGFGLAGSCGLEGCKYVFKLL</sequence>
<proteinExistence type="predicted"/>
<organism evidence="3">
    <name type="scientific">Proboscia inermis</name>
    <dbReference type="NCBI Taxonomy" id="420281"/>
    <lineage>
        <taxon>Eukaryota</taxon>
        <taxon>Sar</taxon>
        <taxon>Stramenopiles</taxon>
        <taxon>Ochrophyta</taxon>
        <taxon>Bacillariophyta</taxon>
        <taxon>Coscinodiscophyceae</taxon>
        <taxon>Rhizosoleniophycidae</taxon>
        <taxon>Rhizosoleniales</taxon>
        <taxon>Rhizosoleniaceae</taxon>
        <taxon>Proboscia</taxon>
    </lineage>
</organism>
<evidence type="ECO:0000313" key="3">
    <source>
        <dbReference type="EMBL" id="CAD8408956.1"/>
    </source>
</evidence>